<feature type="binding site" evidence="3">
    <location>
        <begin position="46"/>
        <end position="48"/>
    </location>
    <ligand>
        <name>L-glutamine</name>
        <dbReference type="ChEBI" id="CHEBI:58359"/>
    </ligand>
</feature>
<dbReference type="GO" id="GO:0042823">
    <property type="term" value="P:pyridoxal phosphate biosynthetic process"/>
    <property type="evidence" value="ECO:0007669"/>
    <property type="project" value="InterPro"/>
</dbReference>
<sequence length="191" mass="20969">MNIGILALQGGYQAHAECLKKLNVGYSYVRHPNELNDSGALIIPGGESAVFIKLLSENNLWDTLLSYKKPILGTCAGAILLAKKVGSPSQATLNRISMTIERNAYGRQLASHIATGTYLATQSEIEMLFIRAPKITAIDNTVSILVSHNHQPMAVQENNCIAATFHPELSRDNTLHRYFIQQVLAHEAVIF</sequence>
<dbReference type="PROSITE" id="PS51130">
    <property type="entry name" value="PDXT_SNO_2"/>
    <property type="match status" value="1"/>
</dbReference>
<dbReference type="PIRSF" id="PIRSF005639">
    <property type="entry name" value="Glut_amidoT_SNO"/>
    <property type="match status" value="1"/>
</dbReference>
<accession>A0A2Z5V7I7</accession>
<evidence type="ECO:0000256" key="2">
    <source>
        <dbReference type="PIRSR" id="PIRSR005639-1"/>
    </source>
</evidence>
<organism evidence="4 5">
    <name type="scientific">Candidatus Rickettsiella viridis</name>
    <dbReference type="NCBI Taxonomy" id="676208"/>
    <lineage>
        <taxon>Bacteria</taxon>
        <taxon>Pseudomonadati</taxon>
        <taxon>Pseudomonadota</taxon>
        <taxon>Gammaproteobacteria</taxon>
        <taxon>Legionellales</taxon>
        <taxon>Coxiellaceae</taxon>
        <taxon>Rickettsiella</taxon>
    </lineage>
</organism>
<dbReference type="PANTHER" id="PTHR31559">
    <property type="entry name" value="PYRIDOXAL 5'-PHOSPHATE SYNTHASE SUBUNIT SNO"/>
    <property type="match status" value="1"/>
</dbReference>
<keyword evidence="5" id="KW-1185">Reference proteome</keyword>
<dbReference type="AlphaFoldDB" id="A0A2Z5V7I7"/>
<feature type="active site" description="Nucleophile" evidence="2">
    <location>
        <position position="75"/>
    </location>
</feature>
<dbReference type="GO" id="GO:0016740">
    <property type="term" value="F:transferase activity"/>
    <property type="evidence" value="ECO:0007669"/>
    <property type="project" value="UniProtKB-KW"/>
</dbReference>
<feature type="active site" description="Charge relay system" evidence="2">
    <location>
        <position position="168"/>
    </location>
</feature>
<dbReference type="GO" id="GO:0005829">
    <property type="term" value="C:cytosol"/>
    <property type="evidence" value="ECO:0007669"/>
    <property type="project" value="TreeGrafter"/>
</dbReference>
<dbReference type="NCBIfam" id="TIGR03800">
    <property type="entry name" value="PLP_synth_Pdx2"/>
    <property type="match status" value="1"/>
</dbReference>
<dbReference type="OrthoDB" id="9810320at2"/>
<feature type="binding site" evidence="3">
    <location>
        <begin position="130"/>
        <end position="131"/>
    </location>
    <ligand>
        <name>L-glutamine</name>
        <dbReference type="ChEBI" id="CHEBI:58359"/>
    </ligand>
</feature>
<gene>
    <name evidence="4" type="primary">pdxT</name>
    <name evidence="4" type="ORF">RVIR1_09170</name>
</gene>
<feature type="active site" description="Charge relay system" evidence="2">
    <location>
        <position position="166"/>
    </location>
</feature>
<dbReference type="Proteomes" id="UP000282483">
    <property type="component" value="Chromosome"/>
</dbReference>
<dbReference type="InterPro" id="IPR002161">
    <property type="entry name" value="PdxT/SNO"/>
</dbReference>
<dbReference type="Pfam" id="PF01174">
    <property type="entry name" value="SNO"/>
    <property type="match status" value="1"/>
</dbReference>
<reference evidence="4 5" key="1">
    <citation type="submission" date="2017-03" db="EMBL/GenBank/DDBJ databases">
        <title>The genome sequence of Candidatus Rickettsiella viridis.</title>
        <authorList>
            <person name="Nikoh N."/>
            <person name="Tsuchida T."/>
            <person name="Yamaguchi K."/>
            <person name="Maeda T."/>
            <person name="Shigenobu S."/>
            <person name="Fukatsu T."/>
        </authorList>
    </citation>
    <scope>NUCLEOTIDE SEQUENCE [LARGE SCALE GENOMIC DNA]</scope>
    <source>
        <strain evidence="4 5">Ap-RA04</strain>
    </source>
</reference>
<dbReference type="PROSITE" id="PS51273">
    <property type="entry name" value="GATASE_TYPE_1"/>
    <property type="match status" value="1"/>
</dbReference>
<keyword evidence="4" id="KW-0808">Transferase</keyword>
<dbReference type="GO" id="GO:0004359">
    <property type="term" value="F:glutaminase activity"/>
    <property type="evidence" value="ECO:0007669"/>
    <property type="project" value="InterPro"/>
</dbReference>
<dbReference type="InterPro" id="IPR029062">
    <property type="entry name" value="Class_I_gatase-like"/>
</dbReference>
<evidence type="ECO:0000313" key="4">
    <source>
        <dbReference type="EMBL" id="BBB15397.1"/>
    </source>
</evidence>
<evidence type="ECO:0000256" key="3">
    <source>
        <dbReference type="PIRSR" id="PIRSR005639-2"/>
    </source>
</evidence>
<name>A0A2Z5V7I7_9COXI</name>
<evidence type="ECO:0000313" key="5">
    <source>
        <dbReference type="Proteomes" id="UP000282483"/>
    </source>
</evidence>
<dbReference type="EMBL" id="AP018005">
    <property type="protein sequence ID" value="BBB15397.1"/>
    <property type="molecule type" value="Genomic_DNA"/>
</dbReference>
<dbReference type="RefSeq" id="WP_126322855.1">
    <property type="nucleotide sequence ID" value="NZ_AP018005.1"/>
</dbReference>
<keyword evidence="1 4" id="KW-0315">Glutamine amidotransferase</keyword>
<feature type="binding site" evidence="3">
    <location>
        <position position="102"/>
    </location>
    <ligand>
        <name>L-glutamine</name>
        <dbReference type="ChEBI" id="CHEBI:58359"/>
    </ligand>
</feature>
<proteinExistence type="predicted"/>
<dbReference type="GO" id="GO:0008614">
    <property type="term" value="P:pyridoxine metabolic process"/>
    <property type="evidence" value="ECO:0007669"/>
    <property type="project" value="TreeGrafter"/>
</dbReference>
<dbReference type="PANTHER" id="PTHR31559:SF0">
    <property type="entry name" value="PYRIDOXAL 5'-PHOSPHATE SYNTHASE SUBUNIT SNO1-RELATED"/>
    <property type="match status" value="1"/>
</dbReference>
<evidence type="ECO:0000256" key="1">
    <source>
        <dbReference type="ARBA" id="ARBA00022962"/>
    </source>
</evidence>
<protein>
    <submittedName>
        <fullName evidence="4">Glutamine amidotransferase subunit PdxT</fullName>
    </submittedName>
</protein>
<dbReference type="SUPFAM" id="SSF52317">
    <property type="entry name" value="Class I glutamine amidotransferase-like"/>
    <property type="match status" value="1"/>
</dbReference>
<dbReference type="Gene3D" id="3.40.50.880">
    <property type="match status" value="1"/>
</dbReference>
<dbReference type="KEGG" id="rvi:RVIR1_09170"/>
<dbReference type="GO" id="GO:1903600">
    <property type="term" value="C:glutaminase complex"/>
    <property type="evidence" value="ECO:0007669"/>
    <property type="project" value="TreeGrafter"/>
</dbReference>